<keyword evidence="16" id="KW-1185">Reference proteome</keyword>
<evidence type="ECO:0000256" key="8">
    <source>
        <dbReference type="ARBA" id="ARBA00022989"/>
    </source>
</evidence>
<dbReference type="OrthoDB" id="6144223at2759"/>
<feature type="domain" description="G-protein coupled receptors family 1 profile" evidence="15">
    <location>
        <begin position="41"/>
        <end position="296"/>
    </location>
</feature>
<dbReference type="SUPFAM" id="SSF81321">
    <property type="entry name" value="Family A G protein-coupled receptor-like"/>
    <property type="match status" value="1"/>
</dbReference>
<dbReference type="FunFam" id="1.20.1070.10:FF:000501">
    <property type="entry name" value="Olfactory receptor"/>
    <property type="match status" value="1"/>
</dbReference>
<dbReference type="Gene3D" id="1.20.1070.10">
    <property type="entry name" value="Rhodopsin 7-helix transmembrane proteins"/>
    <property type="match status" value="1"/>
</dbReference>
<dbReference type="Pfam" id="PF13853">
    <property type="entry name" value="7tm_4"/>
    <property type="match status" value="1"/>
</dbReference>
<gene>
    <name evidence="17" type="primary">LOC101579325</name>
</gene>
<evidence type="ECO:0000256" key="12">
    <source>
        <dbReference type="ARBA" id="ARBA00023224"/>
    </source>
</evidence>
<dbReference type="InterPro" id="IPR000725">
    <property type="entry name" value="Olfact_rcpt"/>
</dbReference>
<dbReference type="PANTHER" id="PTHR26453">
    <property type="entry name" value="OLFACTORY RECEPTOR"/>
    <property type="match status" value="1"/>
</dbReference>
<evidence type="ECO:0000256" key="3">
    <source>
        <dbReference type="ARBA" id="ARBA00010663"/>
    </source>
</evidence>
<feature type="transmembrane region" description="Helical" evidence="14">
    <location>
        <begin position="26"/>
        <end position="51"/>
    </location>
</feature>
<comment type="similarity">
    <text evidence="3 13">Belongs to the G-protein coupled receptor 1 family.</text>
</comment>
<keyword evidence="9 13" id="KW-0297">G-protein coupled receptor</keyword>
<evidence type="ECO:0000256" key="13">
    <source>
        <dbReference type="RuleBase" id="RU000688"/>
    </source>
</evidence>
<comment type="function">
    <text evidence="1">Odorant receptor.</text>
</comment>
<dbReference type="GO" id="GO:0004930">
    <property type="term" value="F:G protein-coupled receptor activity"/>
    <property type="evidence" value="ECO:0007669"/>
    <property type="project" value="UniProtKB-KW"/>
</dbReference>
<feature type="transmembrane region" description="Helical" evidence="14">
    <location>
        <begin position="237"/>
        <end position="255"/>
    </location>
</feature>
<keyword evidence="7 14" id="KW-0552">Olfaction</keyword>
<keyword evidence="8 14" id="KW-1133">Transmembrane helix</keyword>
<comment type="subcellular location">
    <subcellularLocation>
        <location evidence="2 14">Cell membrane</location>
        <topology evidence="2 14">Multi-pass membrane protein</topology>
    </subcellularLocation>
</comment>
<dbReference type="InterPro" id="IPR000276">
    <property type="entry name" value="GPCR_Rhodpsn"/>
</dbReference>
<evidence type="ECO:0000256" key="10">
    <source>
        <dbReference type="ARBA" id="ARBA00023136"/>
    </source>
</evidence>
<dbReference type="FunFam" id="1.10.1220.70:FF:000001">
    <property type="entry name" value="Olfactory receptor"/>
    <property type="match status" value="1"/>
</dbReference>
<dbReference type="InParanoid" id="A0A6P3FEU5"/>
<keyword evidence="6 13" id="KW-0812">Transmembrane</keyword>
<sequence length="320" mass="35466">MGRANNSTVTGFVLVGLSAHPKLQTIFFVLVLWMYLVILLGNGVLISVIIYDCHLHTPMYFFLCNLSILDICYTSSSVPLILESFLKVRKKVSFSGCMVQMFFSFAMGATECMLLGMMAIDRYMAICCPLRYHSIMTKGVYVPMAAVPWVLGLVDSGVQTSLAMQLPFCANNVIRHFVCEILAILKLTCGDISINIISMTASNLIALVTPLLVISISYIFIVATIMRIPSTEGKRKAFSTCSSHLMVVIIFYGTLFSMYAKPKSQNTADADNQDILQAVISLSYGVMTPMLNPLIYSLRNKDVKVAVKNMLGWKDFSDDI</sequence>
<keyword evidence="4 14" id="KW-1003">Cell membrane</keyword>
<evidence type="ECO:0000256" key="6">
    <source>
        <dbReference type="ARBA" id="ARBA00022692"/>
    </source>
</evidence>
<evidence type="ECO:0000256" key="11">
    <source>
        <dbReference type="ARBA" id="ARBA00023170"/>
    </source>
</evidence>
<accession>A0A6P3FEU5</accession>
<dbReference type="GO" id="GO:0005886">
    <property type="term" value="C:plasma membrane"/>
    <property type="evidence" value="ECO:0007669"/>
    <property type="project" value="UniProtKB-SubCell"/>
</dbReference>
<keyword evidence="12 13" id="KW-0807">Transducer</keyword>
<evidence type="ECO:0000256" key="9">
    <source>
        <dbReference type="ARBA" id="ARBA00023040"/>
    </source>
</evidence>
<keyword evidence="11 13" id="KW-0675">Receptor</keyword>
<dbReference type="PROSITE" id="PS50262">
    <property type="entry name" value="G_PROTEIN_RECEP_F1_2"/>
    <property type="match status" value="1"/>
</dbReference>
<dbReference type="Proteomes" id="UP000515203">
    <property type="component" value="Unplaced"/>
</dbReference>
<dbReference type="PRINTS" id="PR00245">
    <property type="entry name" value="OLFACTORYR"/>
</dbReference>
<name>A0A6P3FEU5_OCTDE</name>
<evidence type="ECO:0000259" key="15">
    <source>
        <dbReference type="PROSITE" id="PS50262"/>
    </source>
</evidence>
<dbReference type="AlphaFoldDB" id="A0A6P3FEU5"/>
<evidence type="ECO:0000313" key="17">
    <source>
        <dbReference type="RefSeq" id="XP_004638154.1"/>
    </source>
</evidence>
<dbReference type="GeneID" id="101579325"/>
<evidence type="ECO:0000256" key="7">
    <source>
        <dbReference type="ARBA" id="ARBA00022725"/>
    </source>
</evidence>
<keyword evidence="5 14" id="KW-0716">Sensory transduction</keyword>
<protein>
    <recommendedName>
        <fullName evidence="14">Olfactory receptor</fullName>
    </recommendedName>
</protein>
<feature type="transmembrane region" description="Helical" evidence="14">
    <location>
        <begin position="275"/>
        <end position="295"/>
    </location>
</feature>
<evidence type="ECO:0000256" key="5">
    <source>
        <dbReference type="ARBA" id="ARBA00022606"/>
    </source>
</evidence>
<dbReference type="GO" id="GO:0004984">
    <property type="term" value="F:olfactory receptor activity"/>
    <property type="evidence" value="ECO:0007669"/>
    <property type="project" value="InterPro"/>
</dbReference>
<keyword evidence="10 14" id="KW-0472">Membrane</keyword>
<dbReference type="GO" id="GO:0005654">
    <property type="term" value="C:nucleoplasm"/>
    <property type="evidence" value="ECO:0007669"/>
    <property type="project" value="UniProtKB-ARBA"/>
</dbReference>
<feature type="transmembrane region" description="Helical" evidence="14">
    <location>
        <begin position="204"/>
        <end position="225"/>
    </location>
</feature>
<evidence type="ECO:0000256" key="2">
    <source>
        <dbReference type="ARBA" id="ARBA00004651"/>
    </source>
</evidence>
<dbReference type="FunCoup" id="A0A6P3FEU5">
    <property type="interactions" value="840"/>
</dbReference>
<organism evidence="16 17">
    <name type="scientific">Octodon degus</name>
    <name type="common">Degu</name>
    <name type="synonym">Sciurus degus</name>
    <dbReference type="NCBI Taxonomy" id="10160"/>
    <lineage>
        <taxon>Eukaryota</taxon>
        <taxon>Metazoa</taxon>
        <taxon>Chordata</taxon>
        <taxon>Craniata</taxon>
        <taxon>Vertebrata</taxon>
        <taxon>Euteleostomi</taxon>
        <taxon>Mammalia</taxon>
        <taxon>Eutheria</taxon>
        <taxon>Euarchontoglires</taxon>
        <taxon>Glires</taxon>
        <taxon>Rodentia</taxon>
        <taxon>Hystricomorpha</taxon>
        <taxon>Octodontidae</taxon>
        <taxon>Octodon</taxon>
    </lineage>
</organism>
<dbReference type="PRINTS" id="PR00237">
    <property type="entry name" value="GPCRRHODOPSN"/>
</dbReference>
<feature type="transmembrane region" description="Helical" evidence="14">
    <location>
        <begin position="60"/>
        <end position="82"/>
    </location>
</feature>
<dbReference type="InterPro" id="IPR017452">
    <property type="entry name" value="GPCR_Rhodpsn_7TM"/>
</dbReference>
<dbReference type="RefSeq" id="XP_004638154.1">
    <property type="nucleotide sequence ID" value="XM_004638097.1"/>
</dbReference>
<evidence type="ECO:0000256" key="14">
    <source>
        <dbReference type="RuleBase" id="RU363047"/>
    </source>
</evidence>
<evidence type="ECO:0000256" key="4">
    <source>
        <dbReference type="ARBA" id="ARBA00022475"/>
    </source>
</evidence>
<evidence type="ECO:0000313" key="16">
    <source>
        <dbReference type="Proteomes" id="UP000515203"/>
    </source>
</evidence>
<feature type="transmembrane region" description="Helical" evidence="14">
    <location>
        <begin position="140"/>
        <end position="158"/>
    </location>
</feature>
<evidence type="ECO:0000256" key="1">
    <source>
        <dbReference type="ARBA" id="ARBA00002936"/>
    </source>
</evidence>
<feature type="transmembrane region" description="Helical" evidence="14">
    <location>
        <begin position="102"/>
        <end position="120"/>
    </location>
</feature>
<proteinExistence type="inferred from homology"/>
<dbReference type="PROSITE" id="PS00237">
    <property type="entry name" value="G_PROTEIN_RECEP_F1_1"/>
    <property type="match status" value="1"/>
</dbReference>
<reference evidence="17" key="1">
    <citation type="submission" date="2025-08" db="UniProtKB">
        <authorList>
            <consortium name="RefSeq"/>
        </authorList>
    </citation>
    <scope>IDENTIFICATION</scope>
</reference>